<dbReference type="RefSeq" id="WP_343986874.1">
    <property type="nucleotide sequence ID" value="NZ_BAAAJG010000027.1"/>
</dbReference>
<keyword evidence="2" id="KW-1185">Reference proteome</keyword>
<dbReference type="PANTHER" id="PTHR43649:SF12">
    <property type="entry name" value="DIACETYLCHITOBIOSE BINDING PROTEIN DASA"/>
    <property type="match status" value="1"/>
</dbReference>
<dbReference type="Gene3D" id="3.40.190.10">
    <property type="entry name" value="Periplasmic binding protein-like II"/>
    <property type="match status" value="2"/>
</dbReference>
<proteinExistence type="predicted"/>
<reference evidence="2" key="1">
    <citation type="journal article" date="2019" name="Int. J. Syst. Evol. Microbiol.">
        <title>The Global Catalogue of Microorganisms (GCM) 10K type strain sequencing project: providing services to taxonomists for standard genome sequencing and annotation.</title>
        <authorList>
            <consortium name="The Broad Institute Genomics Platform"/>
            <consortium name="The Broad Institute Genome Sequencing Center for Infectious Disease"/>
            <person name="Wu L."/>
            <person name="Ma J."/>
        </authorList>
    </citation>
    <scope>NUCLEOTIDE SEQUENCE [LARGE SCALE GENOMIC DNA]</scope>
    <source>
        <strain evidence="2">JCM 12165</strain>
    </source>
</reference>
<protein>
    <submittedName>
        <fullName evidence="1">ABC transporter substrate-binding protein</fullName>
    </submittedName>
</protein>
<dbReference type="Pfam" id="PF01547">
    <property type="entry name" value="SBP_bac_1"/>
    <property type="match status" value="1"/>
</dbReference>
<comment type="caution">
    <text evidence="1">The sequence shown here is derived from an EMBL/GenBank/DDBJ whole genome shotgun (WGS) entry which is preliminary data.</text>
</comment>
<dbReference type="PANTHER" id="PTHR43649">
    <property type="entry name" value="ARABINOSE-BINDING PROTEIN-RELATED"/>
    <property type="match status" value="1"/>
</dbReference>
<organism evidence="1 2">
    <name type="scientific">Pseudonocardia aurantiaca</name>
    <dbReference type="NCBI Taxonomy" id="75290"/>
    <lineage>
        <taxon>Bacteria</taxon>
        <taxon>Bacillati</taxon>
        <taxon>Actinomycetota</taxon>
        <taxon>Actinomycetes</taxon>
        <taxon>Pseudonocardiales</taxon>
        <taxon>Pseudonocardiaceae</taxon>
        <taxon>Pseudonocardia</taxon>
    </lineage>
</organism>
<gene>
    <name evidence="1" type="ORF">ACFSCY_22975</name>
</gene>
<dbReference type="CDD" id="cd13585">
    <property type="entry name" value="PBP2_TMBP_like"/>
    <property type="match status" value="1"/>
</dbReference>
<dbReference type="InterPro" id="IPR006059">
    <property type="entry name" value="SBP"/>
</dbReference>
<accession>A0ABW4FPJ9</accession>
<name>A0ABW4FPJ9_9PSEU</name>
<evidence type="ECO:0000313" key="2">
    <source>
        <dbReference type="Proteomes" id="UP001597145"/>
    </source>
</evidence>
<dbReference type="Proteomes" id="UP001597145">
    <property type="component" value="Unassembled WGS sequence"/>
</dbReference>
<dbReference type="SUPFAM" id="SSF53850">
    <property type="entry name" value="Periplasmic binding protein-like II"/>
    <property type="match status" value="1"/>
</dbReference>
<sequence length="444" mass="47227">MITILFAIAGSLLAGCAGGDKGAQSNSRGSINVAIVANPHTKDLARLTPSLFTAQSHINVNYTILDEGTLREVITSRGPAGGPRFDAVMIGPYEAPQFGRDGHIRDLTPMASSDPAYALDDIIPSVRNALSYQGKLYAAPFYGESSFLMYRKDVLADTGIEMPAHPTWTQVADIARRIDTPERAGICLRGKPGWGELGATFGTVLNTFGGTWWSAKPDGSVDKAMVDQPEFREALQFYVDLVREAGEPRAATAAYSQCLEQYLSGKVAMWYDATVAAGLLEADNSDVKGKNGYAAAPVERTKASGWLWSWALAIPTSSMNTDLAWSYIAWAAGPHYVREVGTRIAGGWAAIPPGTRRSTYEIPEYQKAARAFASSTLAAIESAPVDNPGTTKRPGVPAVSGVGIPEFPDVGNQCTEQFAAVIAGRSSVDAALANCQAIASRVGR</sequence>
<dbReference type="EMBL" id="JBHUCP010000018">
    <property type="protein sequence ID" value="MFD1532298.1"/>
    <property type="molecule type" value="Genomic_DNA"/>
</dbReference>
<evidence type="ECO:0000313" key="1">
    <source>
        <dbReference type="EMBL" id="MFD1532298.1"/>
    </source>
</evidence>
<dbReference type="InterPro" id="IPR050490">
    <property type="entry name" value="Bact_solute-bd_prot1"/>
</dbReference>